<dbReference type="EMBL" id="LGRX02020603">
    <property type="protein sequence ID" value="KAK3257357.1"/>
    <property type="molecule type" value="Genomic_DNA"/>
</dbReference>
<organism evidence="1 2">
    <name type="scientific">Cymbomonas tetramitiformis</name>
    <dbReference type="NCBI Taxonomy" id="36881"/>
    <lineage>
        <taxon>Eukaryota</taxon>
        <taxon>Viridiplantae</taxon>
        <taxon>Chlorophyta</taxon>
        <taxon>Pyramimonadophyceae</taxon>
        <taxon>Pyramimonadales</taxon>
        <taxon>Pyramimonadaceae</taxon>
        <taxon>Cymbomonas</taxon>
    </lineage>
</organism>
<gene>
    <name evidence="1" type="ORF">CYMTET_33553</name>
</gene>
<protein>
    <submittedName>
        <fullName evidence="1">Uncharacterized protein</fullName>
    </submittedName>
</protein>
<evidence type="ECO:0000313" key="1">
    <source>
        <dbReference type="EMBL" id="KAK3257357.1"/>
    </source>
</evidence>
<dbReference type="AlphaFoldDB" id="A0AAE0KQU7"/>
<keyword evidence="2" id="KW-1185">Reference proteome</keyword>
<sequence>MDLDLGLQSVAQQPRHDFPEQGFKSRGIIASSRVALKNVGQDAEEQLWQKSRRMKTFSSALKSTTPVAWLVS</sequence>
<reference evidence="1 2" key="1">
    <citation type="journal article" date="2015" name="Genome Biol. Evol.">
        <title>Comparative Genomics of a Bacterivorous Green Alga Reveals Evolutionary Causalities and Consequences of Phago-Mixotrophic Mode of Nutrition.</title>
        <authorList>
            <person name="Burns J.A."/>
            <person name="Paasch A."/>
            <person name="Narechania A."/>
            <person name="Kim E."/>
        </authorList>
    </citation>
    <scope>NUCLEOTIDE SEQUENCE [LARGE SCALE GENOMIC DNA]</scope>
    <source>
        <strain evidence="1 2">PLY_AMNH</strain>
    </source>
</reference>
<accession>A0AAE0KQU7</accession>
<evidence type="ECO:0000313" key="2">
    <source>
        <dbReference type="Proteomes" id="UP001190700"/>
    </source>
</evidence>
<dbReference type="Proteomes" id="UP001190700">
    <property type="component" value="Unassembled WGS sequence"/>
</dbReference>
<name>A0AAE0KQU7_9CHLO</name>
<comment type="caution">
    <text evidence="1">The sequence shown here is derived from an EMBL/GenBank/DDBJ whole genome shotgun (WGS) entry which is preliminary data.</text>
</comment>
<proteinExistence type="predicted"/>